<keyword evidence="3" id="KW-1185">Reference proteome</keyword>
<reference evidence="2 3" key="1">
    <citation type="journal article" date="2005" name="J. Bacteriol.">
        <title>Complete genome sequence and analysis of the multiresistant nosocomial pathogen Corynebacterium jeikeium K411, a lipid-requiring bacterium of the human skin flora.</title>
        <authorList>
            <person name="Tauch A."/>
            <person name="Kaiser O."/>
            <person name="Hain T."/>
            <person name="Goesmann A."/>
            <person name="Weisshaar B."/>
            <person name="Albersmeier A."/>
            <person name="Bekel T."/>
            <person name="Bischoff N."/>
            <person name="Brune I."/>
            <person name="Chakraborty T."/>
            <person name="Kalinowski J."/>
            <person name="Meyer F."/>
            <person name="Rupp O."/>
            <person name="Schneiker S."/>
            <person name="Viehoever P."/>
            <person name="Puehler A."/>
        </authorList>
    </citation>
    <scope>NUCLEOTIDE SEQUENCE [LARGE SCALE GENOMIC DNA]</scope>
    <source>
        <strain evidence="2 3">K411</strain>
    </source>
</reference>
<feature type="transmembrane region" description="Helical" evidence="1">
    <location>
        <begin position="233"/>
        <end position="252"/>
    </location>
</feature>
<keyword evidence="1" id="KW-1133">Transmembrane helix</keyword>
<dbReference type="EMBL" id="CR931997">
    <property type="protein sequence ID" value="CAI36725.1"/>
    <property type="molecule type" value="Genomic_DNA"/>
</dbReference>
<organism evidence="2 3">
    <name type="scientific">Corynebacterium jeikeium (strain K411)</name>
    <dbReference type="NCBI Taxonomy" id="306537"/>
    <lineage>
        <taxon>Bacteria</taxon>
        <taxon>Bacillati</taxon>
        <taxon>Actinomycetota</taxon>
        <taxon>Actinomycetes</taxon>
        <taxon>Mycobacteriales</taxon>
        <taxon>Corynebacteriaceae</taxon>
        <taxon>Corynebacterium</taxon>
    </lineage>
</organism>
<keyword evidence="1" id="KW-0472">Membrane</keyword>
<gene>
    <name evidence="2" type="ordered locus">jk0566</name>
</gene>
<sequence>MSDLAMSTNAWVPNQHGAWAMLILPITTGLITAAVIAPSYGNPVQWLALTFMPLAWVFGYFTFFAFGLWFKTRAPARRRAYLWPTLTYGALTAIFTVIVLYLQPRLLWWCVPFVPLIAVALMEVFRRRPRSLISGISTTVASALMYIVAVSASGFSILPWFFSEAPVAIWVTTLVIGLYFTGTIFYVKTIIRERDNAPFERVSLRYHRIALLITLITSIAAVIDGGYTASGPLMILVMAAAALRAKMIPPIAKANPREWTPKKVGMWEIPMCLVLALGASLTLVV</sequence>
<accession>Q4JWT2</accession>
<feature type="transmembrane region" description="Helical" evidence="1">
    <location>
        <begin position="81"/>
        <end position="100"/>
    </location>
</feature>
<dbReference type="HOGENOM" id="CLU_064238_0_0_11"/>
<protein>
    <submittedName>
        <fullName evidence="2">Putative membrane protein</fullName>
    </submittedName>
</protein>
<keyword evidence="1" id="KW-0812">Transmembrane</keyword>
<feature type="transmembrane region" description="Helical" evidence="1">
    <location>
        <begin position="167"/>
        <end position="187"/>
    </location>
</feature>
<dbReference type="eggNOG" id="ENOG502ZBRV">
    <property type="taxonomic scope" value="Bacteria"/>
</dbReference>
<dbReference type="KEGG" id="cjk:jk0566"/>
<evidence type="ECO:0000256" key="1">
    <source>
        <dbReference type="SAM" id="Phobius"/>
    </source>
</evidence>
<dbReference type="STRING" id="306537.jk0566"/>
<dbReference type="Pfam" id="PF14256">
    <property type="entry name" value="YwiC"/>
    <property type="match status" value="1"/>
</dbReference>
<feature type="transmembrane region" description="Helical" evidence="1">
    <location>
        <begin position="21"/>
        <end position="40"/>
    </location>
</feature>
<feature type="transmembrane region" description="Helical" evidence="1">
    <location>
        <begin position="106"/>
        <end position="125"/>
    </location>
</feature>
<proteinExistence type="predicted"/>
<feature type="transmembrane region" description="Helical" evidence="1">
    <location>
        <begin position="208"/>
        <end position="227"/>
    </location>
</feature>
<dbReference type="InterPro" id="IPR025576">
    <property type="entry name" value="YwiC"/>
</dbReference>
<feature type="transmembrane region" description="Helical" evidence="1">
    <location>
        <begin position="132"/>
        <end position="161"/>
    </location>
</feature>
<name>Q4JWT2_CORJK</name>
<evidence type="ECO:0000313" key="2">
    <source>
        <dbReference type="EMBL" id="CAI36725.1"/>
    </source>
</evidence>
<feature type="transmembrane region" description="Helical" evidence="1">
    <location>
        <begin position="264"/>
        <end position="284"/>
    </location>
</feature>
<dbReference type="AlphaFoldDB" id="Q4JWT2"/>
<evidence type="ECO:0000313" key="3">
    <source>
        <dbReference type="Proteomes" id="UP000000545"/>
    </source>
</evidence>
<feature type="transmembrane region" description="Helical" evidence="1">
    <location>
        <begin position="46"/>
        <end position="69"/>
    </location>
</feature>
<dbReference type="Proteomes" id="UP000000545">
    <property type="component" value="Chromosome"/>
</dbReference>